<sequence>MSSLRFKVVDEAIRRKALDVQLPSARPSDYFGMYVFTQDRMRKYLPKNVYEALVDTMNNRTPLNRELA</sequence>
<comment type="caution">
    <text evidence="2">The sequence shown here is derived from an EMBL/GenBank/DDBJ whole genome shotgun (WGS) entry which is preliminary data.</text>
</comment>
<evidence type="ECO:0000259" key="1">
    <source>
        <dbReference type="Pfam" id="PF12437"/>
    </source>
</evidence>
<dbReference type="InterPro" id="IPR022147">
    <property type="entry name" value="GSIII_N"/>
</dbReference>
<protein>
    <submittedName>
        <fullName evidence="2">Glutamine synthetase III</fullName>
    </submittedName>
</protein>
<accession>A0A9D1QDT6</accession>
<evidence type="ECO:0000313" key="3">
    <source>
        <dbReference type="Proteomes" id="UP000823926"/>
    </source>
</evidence>
<feature type="domain" description="Glutamine synthetase type III N-terminal" evidence="1">
    <location>
        <begin position="28"/>
        <end position="68"/>
    </location>
</feature>
<gene>
    <name evidence="2" type="ORF">H9888_01575</name>
</gene>
<dbReference type="EMBL" id="DXHL01000006">
    <property type="protein sequence ID" value="HIW10166.1"/>
    <property type="molecule type" value="Genomic_DNA"/>
</dbReference>
<feature type="non-terminal residue" evidence="2">
    <location>
        <position position="68"/>
    </location>
</feature>
<name>A0A9D1QDT6_9BACT</name>
<reference evidence="2" key="1">
    <citation type="journal article" date="2021" name="PeerJ">
        <title>Extensive microbial diversity within the chicken gut microbiome revealed by metagenomics and culture.</title>
        <authorList>
            <person name="Gilroy R."/>
            <person name="Ravi A."/>
            <person name="Getino M."/>
            <person name="Pursley I."/>
            <person name="Horton D.L."/>
            <person name="Alikhan N.F."/>
            <person name="Baker D."/>
            <person name="Gharbi K."/>
            <person name="Hall N."/>
            <person name="Watson M."/>
            <person name="Adriaenssens E.M."/>
            <person name="Foster-Nyarko E."/>
            <person name="Jarju S."/>
            <person name="Secka A."/>
            <person name="Antonio M."/>
            <person name="Oren A."/>
            <person name="Chaudhuri R.R."/>
            <person name="La Ragione R."/>
            <person name="Hildebrand F."/>
            <person name="Pallen M.J."/>
        </authorList>
    </citation>
    <scope>NUCLEOTIDE SEQUENCE</scope>
    <source>
        <strain evidence="2">ChiBcec15-1070</strain>
    </source>
</reference>
<reference evidence="2" key="2">
    <citation type="submission" date="2021-04" db="EMBL/GenBank/DDBJ databases">
        <authorList>
            <person name="Gilroy R."/>
        </authorList>
    </citation>
    <scope>NUCLEOTIDE SEQUENCE</scope>
    <source>
        <strain evidence="2">ChiBcec15-1070</strain>
    </source>
</reference>
<organism evidence="2 3">
    <name type="scientific">Candidatus Rikenella faecigallinarum</name>
    <dbReference type="NCBI Taxonomy" id="2838745"/>
    <lineage>
        <taxon>Bacteria</taxon>
        <taxon>Pseudomonadati</taxon>
        <taxon>Bacteroidota</taxon>
        <taxon>Bacteroidia</taxon>
        <taxon>Bacteroidales</taxon>
        <taxon>Rikenellaceae</taxon>
        <taxon>Rikenella</taxon>
    </lineage>
</organism>
<dbReference type="Pfam" id="PF12437">
    <property type="entry name" value="GSIII_N"/>
    <property type="match status" value="1"/>
</dbReference>
<proteinExistence type="predicted"/>
<dbReference type="AlphaFoldDB" id="A0A9D1QDT6"/>
<dbReference type="Proteomes" id="UP000823926">
    <property type="component" value="Unassembled WGS sequence"/>
</dbReference>
<dbReference type="GO" id="GO:0004356">
    <property type="term" value="F:glutamine synthetase activity"/>
    <property type="evidence" value="ECO:0007669"/>
    <property type="project" value="InterPro"/>
</dbReference>
<evidence type="ECO:0000313" key="2">
    <source>
        <dbReference type="EMBL" id="HIW10166.1"/>
    </source>
</evidence>